<accession>A0A8H6HK52</accession>
<evidence type="ECO:0000256" key="1">
    <source>
        <dbReference type="SAM" id="MobiDB-lite"/>
    </source>
</evidence>
<dbReference type="AlphaFoldDB" id="A0A8H6HK52"/>
<comment type="caution">
    <text evidence="2">The sequence shown here is derived from an EMBL/GenBank/DDBJ whole genome shotgun (WGS) entry which is preliminary data.</text>
</comment>
<evidence type="ECO:0000313" key="3">
    <source>
        <dbReference type="Proteomes" id="UP000521943"/>
    </source>
</evidence>
<organism evidence="2 3">
    <name type="scientific">Ephemerocybe angulata</name>
    <dbReference type="NCBI Taxonomy" id="980116"/>
    <lineage>
        <taxon>Eukaryota</taxon>
        <taxon>Fungi</taxon>
        <taxon>Dikarya</taxon>
        <taxon>Basidiomycota</taxon>
        <taxon>Agaricomycotina</taxon>
        <taxon>Agaricomycetes</taxon>
        <taxon>Agaricomycetidae</taxon>
        <taxon>Agaricales</taxon>
        <taxon>Agaricineae</taxon>
        <taxon>Psathyrellaceae</taxon>
        <taxon>Ephemerocybe</taxon>
    </lineage>
</organism>
<gene>
    <name evidence="2" type="ORF">DFP72DRAFT_854578</name>
</gene>
<name>A0A8H6HK52_9AGAR</name>
<feature type="region of interest" description="Disordered" evidence="1">
    <location>
        <begin position="59"/>
        <end position="170"/>
    </location>
</feature>
<dbReference type="Proteomes" id="UP000521943">
    <property type="component" value="Unassembled WGS sequence"/>
</dbReference>
<protein>
    <submittedName>
        <fullName evidence="2">Uncharacterized protein</fullName>
    </submittedName>
</protein>
<feature type="region of interest" description="Disordered" evidence="1">
    <location>
        <begin position="1"/>
        <end position="43"/>
    </location>
</feature>
<feature type="compositionally biased region" description="Low complexity" evidence="1">
    <location>
        <begin position="126"/>
        <end position="147"/>
    </location>
</feature>
<sequence length="247" mass="26661">MTSLPASHTAPAGATEGGLREEHISDSANEPVAGDSNIDPLLGKSNETVDLFARLQTNFPPAKTVATKKAPAKPVAQNRHYLIDSQESNKATKSSKPATASKLAKAPTGKEGSGRAQKLTESIPNASTSPEQSSSESTSAPSGPSHSLRSREKCPPSPSRPAEPEAKRVKVNGGWYAYVEVDDNGKEIAEVDPQAVTDSDLPKSFVGTWREVRDHPGIDQVRGLFKSPRTLRRKRKFWEWPVRTSDL</sequence>
<evidence type="ECO:0000313" key="2">
    <source>
        <dbReference type="EMBL" id="KAF6747263.1"/>
    </source>
</evidence>
<reference evidence="2 3" key="1">
    <citation type="submission" date="2020-07" db="EMBL/GenBank/DDBJ databases">
        <title>Comparative genomics of pyrophilous fungi reveals a link between fire events and developmental genes.</title>
        <authorList>
            <consortium name="DOE Joint Genome Institute"/>
            <person name="Steindorff A.S."/>
            <person name="Carver A."/>
            <person name="Calhoun S."/>
            <person name="Stillman K."/>
            <person name="Liu H."/>
            <person name="Lipzen A."/>
            <person name="Pangilinan J."/>
            <person name="Labutti K."/>
            <person name="Bruns T.D."/>
            <person name="Grigoriev I.V."/>
        </authorList>
    </citation>
    <scope>NUCLEOTIDE SEQUENCE [LARGE SCALE GENOMIC DNA]</scope>
    <source>
        <strain evidence="2 3">CBS 144469</strain>
    </source>
</reference>
<feature type="compositionally biased region" description="Polar residues" evidence="1">
    <location>
        <begin position="85"/>
        <end position="98"/>
    </location>
</feature>
<dbReference type="EMBL" id="JACGCI010000083">
    <property type="protein sequence ID" value="KAF6747263.1"/>
    <property type="molecule type" value="Genomic_DNA"/>
</dbReference>
<feature type="compositionally biased region" description="Low complexity" evidence="1">
    <location>
        <begin position="60"/>
        <end position="76"/>
    </location>
</feature>
<proteinExistence type="predicted"/>
<keyword evidence="3" id="KW-1185">Reference proteome</keyword>